<dbReference type="InterPro" id="IPR029032">
    <property type="entry name" value="AhpD-like"/>
</dbReference>
<protein>
    <submittedName>
        <fullName evidence="2">Carboxymuconolactone decarboxylase family protein</fullName>
    </submittedName>
</protein>
<evidence type="ECO:0000259" key="1">
    <source>
        <dbReference type="Pfam" id="PF02627"/>
    </source>
</evidence>
<name>A0A506Y7B4_9MICO</name>
<dbReference type="EMBL" id="VHQG01000001">
    <property type="protein sequence ID" value="TPW77743.1"/>
    <property type="molecule type" value="Genomic_DNA"/>
</dbReference>
<dbReference type="InterPro" id="IPR004675">
    <property type="entry name" value="AhpD_core"/>
</dbReference>
<dbReference type="PANTHER" id="PTHR34846">
    <property type="entry name" value="4-CARBOXYMUCONOLACTONE DECARBOXYLASE FAMILY PROTEIN (AFU_ORTHOLOGUE AFUA_6G11590)"/>
    <property type="match status" value="1"/>
</dbReference>
<proteinExistence type="predicted"/>
<dbReference type="SUPFAM" id="SSF69118">
    <property type="entry name" value="AhpD-like"/>
    <property type="match status" value="1"/>
</dbReference>
<evidence type="ECO:0000313" key="3">
    <source>
        <dbReference type="Proteomes" id="UP000316252"/>
    </source>
</evidence>
<dbReference type="Gene3D" id="1.20.1290.10">
    <property type="entry name" value="AhpD-like"/>
    <property type="match status" value="1"/>
</dbReference>
<dbReference type="Proteomes" id="UP000316252">
    <property type="component" value="Unassembled WGS sequence"/>
</dbReference>
<dbReference type="RefSeq" id="WP_141162271.1">
    <property type="nucleotide sequence ID" value="NZ_VHQG01000001.1"/>
</dbReference>
<dbReference type="GO" id="GO:0051920">
    <property type="term" value="F:peroxiredoxin activity"/>
    <property type="evidence" value="ECO:0007669"/>
    <property type="project" value="InterPro"/>
</dbReference>
<accession>A0A506Y7B4</accession>
<comment type="caution">
    <text evidence="2">The sequence shown here is derived from an EMBL/GenBank/DDBJ whole genome shotgun (WGS) entry which is preliminary data.</text>
</comment>
<dbReference type="AlphaFoldDB" id="A0A506Y7B4"/>
<sequence>MSRIQINKTSGTGYSKVIALDGYVSESIDPALKDLIFLRVSQLNGCNYCVDAHAIDLLGDGVAQRKVLAVAAWHHSEFFTPRERVALEFAEALTRMTSAGVPDELWARAADTFGEKELGDLVLAVGLINLWNRVGVAALLQPEAPLEPSTEG</sequence>
<reference evidence="2 3" key="1">
    <citation type="submission" date="2019-06" db="EMBL/GenBank/DDBJ databases">
        <authorList>
            <person name="Li F."/>
        </authorList>
    </citation>
    <scope>NUCLEOTIDE SEQUENCE [LARGE SCALE GENOMIC DNA]</scope>
    <source>
        <strain evidence="2 3">10F1D-1</strain>
    </source>
</reference>
<organism evidence="2 3">
    <name type="scientific">Schumannella soli</name>
    <dbReference type="NCBI Taxonomy" id="2590779"/>
    <lineage>
        <taxon>Bacteria</taxon>
        <taxon>Bacillati</taxon>
        <taxon>Actinomycetota</taxon>
        <taxon>Actinomycetes</taxon>
        <taxon>Micrococcales</taxon>
        <taxon>Microbacteriaceae</taxon>
        <taxon>Schumannella</taxon>
    </lineage>
</organism>
<dbReference type="PANTHER" id="PTHR34846:SF10">
    <property type="entry name" value="CYTOPLASMIC PROTEIN"/>
    <property type="match status" value="1"/>
</dbReference>
<dbReference type="NCBIfam" id="TIGR00778">
    <property type="entry name" value="ahpD_dom"/>
    <property type="match status" value="1"/>
</dbReference>
<evidence type="ECO:0000313" key="2">
    <source>
        <dbReference type="EMBL" id="TPW77743.1"/>
    </source>
</evidence>
<dbReference type="Pfam" id="PF02627">
    <property type="entry name" value="CMD"/>
    <property type="match status" value="1"/>
</dbReference>
<dbReference type="InterPro" id="IPR003779">
    <property type="entry name" value="CMD-like"/>
</dbReference>
<keyword evidence="3" id="KW-1185">Reference proteome</keyword>
<dbReference type="OrthoDB" id="9801997at2"/>
<gene>
    <name evidence="2" type="ORF">FJ657_03575</name>
</gene>
<feature type="domain" description="Carboxymuconolactone decarboxylase-like" evidence="1">
    <location>
        <begin position="24"/>
        <end position="92"/>
    </location>
</feature>